<comment type="caution">
    <text evidence="3">The sequence shown here is derived from an EMBL/GenBank/DDBJ whole genome shotgun (WGS) entry which is preliminary data.</text>
</comment>
<accession>A0AA39WP59</accession>
<evidence type="ECO:0000256" key="1">
    <source>
        <dbReference type="SAM" id="MobiDB-lite"/>
    </source>
</evidence>
<proteinExistence type="predicted"/>
<protein>
    <submittedName>
        <fullName evidence="3">Uncharacterized protein</fullName>
    </submittedName>
</protein>
<evidence type="ECO:0000313" key="4">
    <source>
        <dbReference type="Proteomes" id="UP001175000"/>
    </source>
</evidence>
<reference evidence="3" key="1">
    <citation type="submission" date="2023-06" db="EMBL/GenBank/DDBJ databases">
        <title>Genome-scale phylogeny and comparative genomics of the fungal order Sordariales.</title>
        <authorList>
            <consortium name="Lawrence Berkeley National Laboratory"/>
            <person name="Hensen N."/>
            <person name="Bonometti L."/>
            <person name="Westerberg I."/>
            <person name="Brannstrom I.O."/>
            <person name="Guillou S."/>
            <person name="Cros-Aarteil S."/>
            <person name="Calhoun S."/>
            <person name="Haridas S."/>
            <person name="Kuo A."/>
            <person name="Mondo S."/>
            <person name="Pangilinan J."/>
            <person name="Riley R."/>
            <person name="Labutti K."/>
            <person name="Andreopoulos B."/>
            <person name="Lipzen A."/>
            <person name="Chen C."/>
            <person name="Yanf M."/>
            <person name="Daum C."/>
            <person name="Ng V."/>
            <person name="Clum A."/>
            <person name="Steindorff A."/>
            <person name="Ohm R."/>
            <person name="Martin F."/>
            <person name="Silar P."/>
            <person name="Natvig D."/>
            <person name="Lalanne C."/>
            <person name="Gautier V."/>
            <person name="Ament-Velasquez S.L."/>
            <person name="Kruys A."/>
            <person name="Hutchinson M.I."/>
            <person name="Powell A.J."/>
            <person name="Barry K."/>
            <person name="Miller A.N."/>
            <person name="Grigoriev I.V."/>
            <person name="Debuchy R."/>
            <person name="Gladieux P."/>
            <person name="Thoren M.H."/>
            <person name="Johannesson H."/>
        </authorList>
    </citation>
    <scope>NUCLEOTIDE SEQUENCE</scope>
    <source>
        <strain evidence="3">CBS 606.72</strain>
    </source>
</reference>
<keyword evidence="2" id="KW-0812">Transmembrane</keyword>
<sequence length="276" mass="29171">MSTPTPTPTPTSSSLTGTQHAATSGLNGNPIVCENSSRCFWESRCVGAVFCGLKDEDPSWLRCYDSEVALSPTSCNEVCQSNSFNLRCTQAASPYCRTYHYPSGVVGYRCAMARETGPLSVQHTFDGQTDRVLVTSIFGWEDFFGAGMLPTTEFSSKSTSTSTTSSTQQTTTASLAAADQGSGASVGAIVGSVIGGIAVICVFALGAFIFVYRRKRSVSMLPAGEGIEYSAVKPELEGVDIRKEPQLVGEGRMASAHEIGPGVTPNSHDGRVYEAP</sequence>
<feature type="transmembrane region" description="Helical" evidence="2">
    <location>
        <begin position="189"/>
        <end position="212"/>
    </location>
</feature>
<gene>
    <name evidence="3" type="ORF">B0T14DRAFT_565922</name>
</gene>
<organism evidence="3 4">
    <name type="scientific">Immersiella caudata</name>
    <dbReference type="NCBI Taxonomy" id="314043"/>
    <lineage>
        <taxon>Eukaryota</taxon>
        <taxon>Fungi</taxon>
        <taxon>Dikarya</taxon>
        <taxon>Ascomycota</taxon>
        <taxon>Pezizomycotina</taxon>
        <taxon>Sordariomycetes</taxon>
        <taxon>Sordariomycetidae</taxon>
        <taxon>Sordariales</taxon>
        <taxon>Lasiosphaeriaceae</taxon>
        <taxon>Immersiella</taxon>
    </lineage>
</organism>
<evidence type="ECO:0000256" key="2">
    <source>
        <dbReference type="SAM" id="Phobius"/>
    </source>
</evidence>
<evidence type="ECO:0000313" key="3">
    <source>
        <dbReference type="EMBL" id="KAK0619023.1"/>
    </source>
</evidence>
<dbReference type="AlphaFoldDB" id="A0AA39WP59"/>
<keyword evidence="2" id="KW-0472">Membrane</keyword>
<keyword evidence="2" id="KW-1133">Transmembrane helix</keyword>
<dbReference type="EMBL" id="JAULSU010000004">
    <property type="protein sequence ID" value="KAK0619023.1"/>
    <property type="molecule type" value="Genomic_DNA"/>
</dbReference>
<keyword evidence="4" id="KW-1185">Reference proteome</keyword>
<name>A0AA39WP59_9PEZI</name>
<dbReference type="CDD" id="cd12087">
    <property type="entry name" value="TM_EGFR-like"/>
    <property type="match status" value="1"/>
</dbReference>
<feature type="region of interest" description="Disordered" evidence="1">
    <location>
        <begin position="250"/>
        <end position="276"/>
    </location>
</feature>
<feature type="region of interest" description="Disordered" evidence="1">
    <location>
        <begin position="1"/>
        <end position="20"/>
    </location>
</feature>
<dbReference type="Proteomes" id="UP001175000">
    <property type="component" value="Unassembled WGS sequence"/>
</dbReference>